<dbReference type="OrthoDB" id="5413466at2759"/>
<name>F2PKY6_TRIEC</name>
<dbReference type="GO" id="GO:0005737">
    <property type="term" value="C:cytoplasm"/>
    <property type="evidence" value="ECO:0007669"/>
    <property type="project" value="UniProtKB-SubCell"/>
</dbReference>
<keyword evidence="6" id="KW-0507">mRNA processing</keyword>
<dbReference type="VEuPathDB" id="FungiDB:TEQG_01619"/>
<dbReference type="HOGENOM" id="CLU_018142_0_0_1"/>
<evidence type="ECO:0000256" key="7">
    <source>
        <dbReference type="ARBA" id="ARBA00022816"/>
    </source>
</evidence>
<organism evidence="15 16">
    <name type="scientific">Trichophyton equinum (strain ATCC MYA-4606 / CBS 127.97)</name>
    <name type="common">Horse ringworm fungus</name>
    <dbReference type="NCBI Taxonomy" id="559882"/>
    <lineage>
        <taxon>Eukaryota</taxon>
        <taxon>Fungi</taxon>
        <taxon>Dikarya</taxon>
        <taxon>Ascomycota</taxon>
        <taxon>Pezizomycotina</taxon>
        <taxon>Eurotiomycetes</taxon>
        <taxon>Eurotiomycetidae</taxon>
        <taxon>Onygenales</taxon>
        <taxon>Arthrodermataceae</taxon>
        <taxon>Trichophyton</taxon>
    </lineage>
</organism>
<feature type="compositionally biased region" description="Polar residues" evidence="13">
    <location>
        <begin position="424"/>
        <end position="433"/>
    </location>
</feature>
<feature type="compositionally biased region" description="Polar residues" evidence="13">
    <location>
        <begin position="127"/>
        <end position="142"/>
    </location>
</feature>
<feature type="compositionally biased region" description="Low complexity" evidence="13">
    <location>
        <begin position="434"/>
        <end position="452"/>
    </location>
</feature>
<comment type="similarity">
    <text evidence="3">Belongs to the CASC3 family.</text>
</comment>
<keyword evidence="16" id="KW-1185">Reference proteome</keyword>
<evidence type="ECO:0000256" key="5">
    <source>
        <dbReference type="ARBA" id="ARBA00022490"/>
    </source>
</evidence>
<evidence type="ECO:0000256" key="8">
    <source>
        <dbReference type="ARBA" id="ARBA00022845"/>
    </source>
</evidence>
<keyword evidence="8" id="KW-0810">Translation regulation</keyword>
<dbReference type="eggNOG" id="ENOG502QUZZ">
    <property type="taxonomic scope" value="Eukaryota"/>
</dbReference>
<dbReference type="GO" id="GO:0035145">
    <property type="term" value="C:exon-exon junction complex"/>
    <property type="evidence" value="ECO:0007669"/>
    <property type="project" value="InterPro"/>
</dbReference>
<feature type="compositionally biased region" description="Acidic residues" evidence="13">
    <location>
        <begin position="33"/>
        <end position="49"/>
    </location>
</feature>
<evidence type="ECO:0000313" key="16">
    <source>
        <dbReference type="Proteomes" id="UP000009169"/>
    </source>
</evidence>
<feature type="compositionally biased region" description="Basic and acidic residues" evidence="13">
    <location>
        <begin position="186"/>
        <end position="204"/>
    </location>
</feature>
<evidence type="ECO:0000256" key="10">
    <source>
        <dbReference type="ARBA" id="ARBA00023161"/>
    </source>
</evidence>
<keyword evidence="4" id="KW-0813">Transport</keyword>
<dbReference type="GO" id="GO:0003729">
    <property type="term" value="F:mRNA binding"/>
    <property type="evidence" value="ECO:0007669"/>
    <property type="project" value="InterPro"/>
</dbReference>
<feature type="region of interest" description="Disordered" evidence="13">
    <location>
        <begin position="343"/>
        <end position="363"/>
    </location>
</feature>
<feature type="region of interest" description="Disordered" evidence="13">
    <location>
        <begin position="676"/>
        <end position="696"/>
    </location>
</feature>
<gene>
    <name evidence="15" type="ORF">TEQG_01619</name>
</gene>
<evidence type="ECO:0000256" key="11">
    <source>
        <dbReference type="ARBA" id="ARBA00023187"/>
    </source>
</evidence>
<evidence type="ECO:0000256" key="6">
    <source>
        <dbReference type="ARBA" id="ARBA00022664"/>
    </source>
</evidence>
<dbReference type="Proteomes" id="UP000009169">
    <property type="component" value="Unassembled WGS sequence"/>
</dbReference>
<keyword evidence="12" id="KW-0539">Nucleus</keyword>
<keyword evidence="7" id="KW-0509">mRNA transport</keyword>
<dbReference type="GO" id="GO:0006397">
    <property type="term" value="P:mRNA processing"/>
    <property type="evidence" value="ECO:0007669"/>
    <property type="project" value="UniProtKB-KW"/>
</dbReference>
<dbReference type="GO" id="GO:0008380">
    <property type="term" value="P:RNA splicing"/>
    <property type="evidence" value="ECO:0007669"/>
    <property type="project" value="UniProtKB-KW"/>
</dbReference>
<evidence type="ECO:0000256" key="9">
    <source>
        <dbReference type="ARBA" id="ARBA00022884"/>
    </source>
</evidence>
<dbReference type="AlphaFoldDB" id="F2PKY6"/>
<feature type="region of interest" description="Disordered" evidence="13">
    <location>
        <begin position="424"/>
        <end position="605"/>
    </location>
</feature>
<dbReference type="Pfam" id="PF09405">
    <property type="entry name" value="Btz"/>
    <property type="match status" value="1"/>
</dbReference>
<accession>F2PKY6</accession>
<feature type="compositionally biased region" description="Low complexity" evidence="13">
    <location>
        <begin position="478"/>
        <end position="510"/>
    </location>
</feature>
<feature type="compositionally biased region" description="Basic residues" evidence="13">
    <location>
        <begin position="343"/>
        <end position="355"/>
    </location>
</feature>
<evidence type="ECO:0000256" key="12">
    <source>
        <dbReference type="ARBA" id="ARBA00023242"/>
    </source>
</evidence>
<comment type="subcellular location">
    <subcellularLocation>
        <location evidence="2">Cytoplasm</location>
    </subcellularLocation>
    <subcellularLocation>
        <location evidence="1">Nucleus</location>
    </subcellularLocation>
</comment>
<protein>
    <recommendedName>
        <fullName evidence="14">Btz domain-containing protein</fullName>
    </recommendedName>
</protein>
<keyword evidence="5" id="KW-0963">Cytoplasm</keyword>
<dbReference type="InterPro" id="IPR018545">
    <property type="entry name" value="Btz_dom"/>
</dbReference>
<dbReference type="GO" id="GO:0051028">
    <property type="term" value="P:mRNA transport"/>
    <property type="evidence" value="ECO:0007669"/>
    <property type="project" value="UniProtKB-KW"/>
</dbReference>
<reference evidence="16" key="1">
    <citation type="journal article" date="2012" name="MBio">
        <title>Comparative genome analysis of Trichophyton rubrum and related dermatophytes reveals candidate genes involved in infection.</title>
        <authorList>
            <person name="Martinez D.A."/>
            <person name="Oliver B.G."/>
            <person name="Graeser Y."/>
            <person name="Goldberg J.M."/>
            <person name="Li W."/>
            <person name="Martinez-Rossi N.M."/>
            <person name="Monod M."/>
            <person name="Shelest E."/>
            <person name="Barton R.C."/>
            <person name="Birch E."/>
            <person name="Brakhage A.A."/>
            <person name="Chen Z."/>
            <person name="Gurr S.J."/>
            <person name="Heiman D."/>
            <person name="Heitman J."/>
            <person name="Kosti I."/>
            <person name="Rossi A."/>
            <person name="Saif S."/>
            <person name="Samalova M."/>
            <person name="Saunders C.W."/>
            <person name="Shea T."/>
            <person name="Summerbell R.C."/>
            <person name="Xu J."/>
            <person name="Young S."/>
            <person name="Zeng Q."/>
            <person name="Birren B.W."/>
            <person name="Cuomo C.A."/>
            <person name="White T.C."/>
        </authorList>
    </citation>
    <scope>NUCLEOTIDE SEQUENCE [LARGE SCALE GENOMIC DNA]</scope>
    <source>
        <strain evidence="16">ATCC MYA-4606 / CBS 127.97</strain>
    </source>
</reference>
<feature type="compositionally biased region" description="Gly residues" evidence="13">
    <location>
        <begin position="101"/>
        <end position="111"/>
    </location>
</feature>
<evidence type="ECO:0000256" key="13">
    <source>
        <dbReference type="SAM" id="MobiDB-lite"/>
    </source>
</evidence>
<proteinExistence type="inferred from homology"/>
<dbReference type="EMBL" id="DS995723">
    <property type="protein sequence ID" value="EGE02584.1"/>
    <property type="molecule type" value="Genomic_DNA"/>
</dbReference>
<evidence type="ECO:0000313" key="15">
    <source>
        <dbReference type="EMBL" id="EGE02584.1"/>
    </source>
</evidence>
<dbReference type="GO" id="GO:0006417">
    <property type="term" value="P:regulation of translation"/>
    <property type="evidence" value="ECO:0007669"/>
    <property type="project" value="UniProtKB-KW"/>
</dbReference>
<feature type="compositionally biased region" description="Basic residues" evidence="13">
    <location>
        <begin position="677"/>
        <end position="686"/>
    </location>
</feature>
<feature type="compositionally biased region" description="Low complexity" evidence="13">
    <location>
        <begin position="564"/>
        <end position="580"/>
    </location>
</feature>
<dbReference type="SMART" id="SM01044">
    <property type="entry name" value="Btz"/>
    <property type="match status" value="1"/>
</dbReference>
<evidence type="ECO:0000256" key="4">
    <source>
        <dbReference type="ARBA" id="ARBA00022448"/>
    </source>
</evidence>
<feature type="region of interest" description="Disordered" evidence="13">
    <location>
        <begin position="1"/>
        <end position="312"/>
    </location>
</feature>
<feature type="domain" description="Btz" evidence="14">
    <location>
        <begin position="162"/>
        <end position="290"/>
    </location>
</feature>
<keyword evidence="11" id="KW-0508">mRNA splicing</keyword>
<sequence length="805" mass="86625">MGSDWGSPGPAAGIYMAPHHRRRIGASRRTVDDEGEEDGFPGTVDDDSLSEGTVSSQSHDEDDGCSEITETEGGERSLLEGGRLPLRSKESSSTSTATPRGQGGGGGGTGGGRREEGSGDGEGGERNSQFNARTSETDNMANGSKEAAPEPVQEIGDLMTFDDDEEEEKAATTTASRPNSGGQKETLAERKRREQDEYFQKRNDPSFVPTRGGFFLHDNRSGNGNSSGRPKQIKSKPHGLIVDSNVSRKPQPDITHAPWRHDLHDTINQPSRPPQSTTAATTSTTTTNNNNVNTSYQPKPVPTAPRTSPQNRSFSTTVLIGNVPVIVFLPGMETPIPFSAVPKRQHTRLPQHRPPLRRDKPVRISLPGQAPRYIFPSTERSFIFIPRALRPNQQASYRGRGRGGGSGGGGFYSSRRASVYSGSAYSHAPTHTPSVSLSMSMSRRSSMGRDMSVNGATPPLGSTMTMARPVVPQDSRPVVRLPPQVTPVQQPAQLQQQQQQQQHQQQQQQQQPPPPPTSVPPSTAGPYFAPQNPTYRENRPHPAIPMHQPRPQKTVSVADIESPAASAAAYQYSQQQQQQQPGEQPFHHQVPQQPPQPMSMSGYAPTPEMNMPMAMAVPMAVPMPMPMPMYQHQRHLSHPPPTSATPLSQIPERAIHAAPFQPVTYQQQPAAYYGQPYHHHHQHHPHQPPPQHPPHHNQYAVAAAAVPPATGTEYPYTPGGAAPGGTGPGTVAHESNGTVYYYDASQVSGPGGSNSSTTSTGAAAGAAVPPAGGVLGMGGMMTPPGATTYYYPHPPHVQNGPVYYQ</sequence>
<evidence type="ECO:0000256" key="1">
    <source>
        <dbReference type="ARBA" id="ARBA00004123"/>
    </source>
</evidence>
<feature type="compositionally biased region" description="Acidic residues" evidence="13">
    <location>
        <begin position="60"/>
        <end position="72"/>
    </location>
</feature>
<evidence type="ECO:0000256" key="3">
    <source>
        <dbReference type="ARBA" id="ARBA00009548"/>
    </source>
</evidence>
<feature type="compositionally biased region" description="Low complexity" evidence="13">
    <location>
        <begin position="276"/>
        <end position="295"/>
    </location>
</feature>
<keyword evidence="9" id="KW-0694">RNA-binding</keyword>
<keyword evidence="10" id="KW-0866">Nonsense-mediated mRNA decay</keyword>
<evidence type="ECO:0000256" key="2">
    <source>
        <dbReference type="ARBA" id="ARBA00004496"/>
    </source>
</evidence>
<dbReference type="GO" id="GO:0000184">
    <property type="term" value="P:nuclear-transcribed mRNA catabolic process, nonsense-mediated decay"/>
    <property type="evidence" value="ECO:0007669"/>
    <property type="project" value="UniProtKB-KW"/>
</dbReference>
<evidence type="ECO:0000259" key="14">
    <source>
        <dbReference type="SMART" id="SM01044"/>
    </source>
</evidence>